<evidence type="ECO:0000313" key="8">
    <source>
        <dbReference type="EMBL" id="MFL9878198.1"/>
    </source>
</evidence>
<dbReference type="InterPro" id="IPR004089">
    <property type="entry name" value="MCPsignal_dom"/>
</dbReference>
<feature type="domain" description="HAMP" evidence="7">
    <location>
        <begin position="210"/>
        <end position="262"/>
    </location>
</feature>
<feature type="region of interest" description="Disordered" evidence="4">
    <location>
        <begin position="528"/>
        <end position="561"/>
    </location>
</feature>
<dbReference type="RefSeq" id="WP_408166949.1">
    <property type="nucleotide sequence ID" value="NZ_JAQQFR010000004.1"/>
</dbReference>
<dbReference type="InterPro" id="IPR024478">
    <property type="entry name" value="HlyB_4HB_MCP"/>
</dbReference>
<comment type="similarity">
    <text evidence="2">Belongs to the methyl-accepting chemotaxis (MCP) protein family.</text>
</comment>
<comment type="caution">
    <text evidence="8">The sequence shown here is derived from an EMBL/GenBank/DDBJ whole genome shotgun (WGS) entry which is preliminary data.</text>
</comment>
<evidence type="ECO:0000256" key="5">
    <source>
        <dbReference type="SAM" id="Phobius"/>
    </source>
</evidence>
<keyword evidence="9" id="KW-1185">Reference proteome</keyword>
<sequence length="561" mass="60013">MKNFRIGVRLGIGFVAMLMLMAVMVGIGVWRLQGIGDATDDMVKNALQKERDASKWHAAIKENGVRTFAVMRSDDAEFQKFFQTQIDAESKKVSDIQKRVETAISSPDEKQLFDDVGKLRAAYRNTREDIFKMKAAGNAEEAKQLTNTKLVKMMDDYSGSVLKYADYQTQLIDRSAQHINDSYQSGRSLLLTLGVIELVLGGILGWLLTLSITRPLNEAVSIAETVASGDLTSHIDGSGKDETSKLLQALKTMNDNLLNIVGQVRSGTDTIATASSEIASGNLDLSARTESQAGSLEETASAMEQLTSTVRQNADNARQANQLAVSASEVAVQGGSVVGQVVDTMGAINASSRKIVDIISVIDGIAFQTNILALNAAVEAARAGEQGRGFAVVASEVRSLAQRSAAAAKEIKTLIDDSVEKVDSGSKLVEQAGATMTEVVASVRRVTDIVAEISSASQEQSDGIEQVNQAITQMDETTQQNAALVEEAAAAAQSLQDQATTLTQVVSVFKLDNTRLAPQPTLRTVDITPARKPAKVAAATPPKLKQTPSSKSSAEADWEQF</sequence>
<evidence type="ECO:0000259" key="7">
    <source>
        <dbReference type="PROSITE" id="PS50885"/>
    </source>
</evidence>
<evidence type="ECO:0000256" key="3">
    <source>
        <dbReference type="PROSITE-ProRule" id="PRU00284"/>
    </source>
</evidence>
<dbReference type="PROSITE" id="PS50885">
    <property type="entry name" value="HAMP"/>
    <property type="match status" value="1"/>
</dbReference>
<protein>
    <submittedName>
        <fullName evidence="8">Methyl-accepting chemotaxis protein</fullName>
    </submittedName>
</protein>
<dbReference type="Gene3D" id="1.10.287.950">
    <property type="entry name" value="Methyl-accepting chemotaxis protein"/>
    <property type="match status" value="1"/>
</dbReference>
<name>A0ABW8Z5S9_9BURK</name>
<evidence type="ECO:0000256" key="1">
    <source>
        <dbReference type="ARBA" id="ARBA00022481"/>
    </source>
</evidence>
<dbReference type="PANTHER" id="PTHR43531">
    <property type="entry name" value="PROTEIN ICFG"/>
    <property type="match status" value="1"/>
</dbReference>
<accession>A0ABW8Z5S9</accession>
<dbReference type="PROSITE" id="PS50111">
    <property type="entry name" value="CHEMOTAXIS_TRANSDUC_2"/>
    <property type="match status" value="1"/>
</dbReference>
<dbReference type="InterPro" id="IPR051310">
    <property type="entry name" value="MCP_chemotaxis"/>
</dbReference>
<evidence type="ECO:0000256" key="2">
    <source>
        <dbReference type="ARBA" id="ARBA00029447"/>
    </source>
</evidence>
<gene>
    <name evidence="8" type="ORF">PQR63_07400</name>
</gene>
<dbReference type="Proteomes" id="UP001629214">
    <property type="component" value="Unassembled WGS sequence"/>
</dbReference>
<keyword evidence="5" id="KW-1133">Transmembrane helix</keyword>
<dbReference type="CDD" id="cd19411">
    <property type="entry name" value="MCP2201-like_sensor"/>
    <property type="match status" value="1"/>
</dbReference>
<dbReference type="Pfam" id="PF00015">
    <property type="entry name" value="MCPsignal"/>
    <property type="match status" value="1"/>
</dbReference>
<evidence type="ECO:0000313" key="9">
    <source>
        <dbReference type="Proteomes" id="UP001629214"/>
    </source>
</evidence>
<dbReference type="SMART" id="SM00304">
    <property type="entry name" value="HAMP"/>
    <property type="match status" value="1"/>
</dbReference>
<dbReference type="InterPro" id="IPR003660">
    <property type="entry name" value="HAMP_dom"/>
</dbReference>
<reference evidence="8 9" key="1">
    <citation type="journal article" date="2024" name="Chem. Sci.">
        <title>Discovery of megapolipeptins by genome mining of a Burkholderiales bacteria collection.</title>
        <authorList>
            <person name="Paulo B.S."/>
            <person name="Recchia M.J.J."/>
            <person name="Lee S."/>
            <person name="Fergusson C.H."/>
            <person name="Romanowski S.B."/>
            <person name="Hernandez A."/>
            <person name="Krull N."/>
            <person name="Liu D.Y."/>
            <person name="Cavanagh H."/>
            <person name="Bos A."/>
            <person name="Gray C.A."/>
            <person name="Murphy B.T."/>
            <person name="Linington R.G."/>
            <person name="Eustaquio A.S."/>
        </authorList>
    </citation>
    <scope>NUCLEOTIDE SEQUENCE [LARGE SCALE GENOMIC DNA]</scope>
    <source>
        <strain evidence="8 9">RL21-008-BIB-B</strain>
    </source>
</reference>
<feature type="transmembrane region" description="Helical" evidence="5">
    <location>
        <begin position="6"/>
        <end position="30"/>
    </location>
</feature>
<dbReference type="PANTHER" id="PTHR43531:SF14">
    <property type="entry name" value="METHYL-ACCEPTING CHEMOTAXIS PROTEIN I-RELATED"/>
    <property type="match status" value="1"/>
</dbReference>
<keyword evidence="1" id="KW-0488">Methylation</keyword>
<dbReference type="SUPFAM" id="SSF58104">
    <property type="entry name" value="Methyl-accepting chemotaxis protein (MCP) signaling domain"/>
    <property type="match status" value="1"/>
</dbReference>
<keyword evidence="5" id="KW-0472">Membrane</keyword>
<dbReference type="Pfam" id="PF00672">
    <property type="entry name" value="HAMP"/>
    <property type="match status" value="1"/>
</dbReference>
<feature type="domain" description="Methyl-accepting transducer" evidence="6">
    <location>
        <begin position="267"/>
        <end position="496"/>
    </location>
</feature>
<dbReference type="CDD" id="cd11386">
    <property type="entry name" value="MCP_signal"/>
    <property type="match status" value="1"/>
</dbReference>
<evidence type="ECO:0000259" key="6">
    <source>
        <dbReference type="PROSITE" id="PS50111"/>
    </source>
</evidence>
<dbReference type="SMART" id="SM00283">
    <property type="entry name" value="MA"/>
    <property type="match status" value="1"/>
</dbReference>
<dbReference type="InterPro" id="IPR047347">
    <property type="entry name" value="YvaQ-like_sensor"/>
</dbReference>
<organism evidence="8 9">
    <name type="scientific">Herbaspirillum rhizosphaerae</name>
    <dbReference type="NCBI Taxonomy" id="346179"/>
    <lineage>
        <taxon>Bacteria</taxon>
        <taxon>Pseudomonadati</taxon>
        <taxon>Pseudomonadota</taxon>
        <taxon>Betaproteobacteria</taxon>
        <taxon>Burkholderiales</taxon>
        <taxon>Oxalobacteraceae</taxon>
        <taxon>Herbaspirillum</taxon>
    </lineage>
</organism>
<keyword evidence="3" id="KW-0807">Transducer</keyword>
<dbReference type="EMBL" id="JAQQFR010000004">
    <property type="protein sequence ID" value="MFL9878198.1"/>
    <property type="molecule type" value="Genomic_DNA"/>
</dbReference>
<keyword evidence="5" id="KW-0812">Transmembrane</keyword>
<dbReference type="Pfam" id="PF12729">
    <property type="entry name" value="4HB_MCP_1"/>
    <property type="match status" value="1"/>
</dbReference>
<evidence type="ECO:0000256" key="4">
    <source>
        <dbReference type="SAM" id="MobiDB-lite"/>
    </source>
</evidence>
<dbReference type="CDD" id="cd06225">
    <property type="entry name" value="HAMP"/>
    <property type="match status" value="1"/>
</dbReference>
<proteinExistence type="inferred from homology"/>
<feature type="compositionally biased region" description="Low complexity" evidence="4">
    <location>
        <begin position="535"/>
        <end position="545"/>
    </location>
</feature>
<feature type="transmembrane region" description="Helical" evidence="5">
    <location>
        <begin position="189"/>
        <end position="208"/>
    </location>
</feature>